<proteinExistence type="predicted"/>
<name>A0A392VTM3_9FABA</name>
<dbReference type="Proteomes" id="UP000265520">
    <property type="component" value="Unassembled WGS sequence"/>
</dbReference>
<feature type="non-terminal residue" evidence="1">
    <location>
        <position position="29"/>
    </location>
</feature>
<protein>
    <submittedName>
        <fullName evidence="1">Uncharacterized protein</fullName>
    </submittedName>
</protein>
<accession>A0A392VTM3</accession>
<evidence type="ECO:0000313" key="2">
    <source>
        <dbReference type="Proteomes" id="UP000265520"/>
    </source>
</evidence>
<dbReference type="AlphaFoldDB" id="A0A392VTM3"/>
<keyword evidence="2" id="KW-1185">Reference proteome</keyword>
<organism evidence="1 2">
    <name type="scientific">Trifolium medium</name>
    <dbReference type="NCBI Taxonomy" id="97028"/>
    <lineage>
        <taxon>Eukaryota</taxon>
        <taxon>Viridiplantae</taxon>
        <taxon>Streptophyta</taxon>
        <taxon>Embryophyta</taxon>
        <taxon>Tracheophyta</taxon>
        <taxon>Spermatophyta</taxon>
        <taxon>Magnoliopsida</taxon>
        <taxon>eudicotyledons</taxon>
        <taxon>Gunneridae</taxon>
        <taxon>Pentapetalae</taxon>
        <taxon>rosids</taxon>
        <taxon>fabids</taxon>
        <taxon>Fabales</taxon>
        <taxon>Fabaceae</taxon>
        <taxon>Papilionoideae</taxon>
        <taxon>50 kb inversion clade</taxon>
        <taxon>NPAAA clade</taxon>
        <taxon>Hologalegina</taxon>
        <taxon>IRL clade</taxon>
        <taxon>Trifolieae</taxon>
        <taxon>Trifolium</taxon>
    </lineage>
</organism>
<dbReference type="EMBL" id="LXQA011241270">
    <property type="protein sequence ID" value="MCI90321.1"/>
    <property type="molecule type" value="Genomic_DNA"/>
</dbReference>
<evidence type="ECO:0000313" key="1">
    <source>
        <dbReference type="EMBL" id="MCI90321.1"/>
    </source>
</evidence>
<sequence>MSSCTLYLKVLQSSMSSSMIVTPSIPIKT</sequence>
<comment type="caution">
    <text evidence="1">The sequence shown here is derived from an EMBL/GenBank/DDBJ whole genome shotgun (WGS) entry which is preliminary data.</text>
</comment>
<reference evidence="1 2" key="1">
    <citation type="journal article" date="2018" name="Front. Plant Sci.">
        <title>Red Clover (Trifolium pratense) and Zigzag Clover (T. medium) - A Picture of Genomic Similarities and Differences.</title>
        <authorList>
            <person name="Dluhosova J."/>
            <person name="Istvanek J."/>
            <person name="Nedelnik J."/>
            <person name="Repkova J."/>
        </authorList>
    </citation>
    <scope>NUCLEOTIDE SEQUENCE [LARGE SCALE GENOMIC DNA]</scope>
    <source>
        <strain evidence="2">cv. 10/8</strain>
        <tissue evidence="1">Leaf</tissue>
    </source>
</reference>